<dbReference type="OrthoDB" id="275278at2759"/>
<comment type="catalytic activity">
    <reaction evidence="15">
        <text>ATP + H2O = ADP + phosphate + H(+)</text>
        <dbReference type="Rhea" id="RHEA:13065"/>
        <dbReference type="ChEBI" id="CHEBI:15377"/>
        <dbReference type="ChEBI" id="CHEBI:15378"/>
        <dbReference type="ChEBI" id="CHEBI:30616"/>
        <dbReference type="ChEBI" id="CHEBI:43474"/>
        <dbReference type="ChEBI" id="CHEBI:456216"/>
        <dbReference type="EC" id="5.6.2.3"/>
    </reaction>
</comment>
<keyword evidence="9" id="KW-0446">Lipid-binding</keyword>
<evidence type="ECO:0000313" key="18">
    <source>
        <dbReference type="EMBL" id="CAH0109541.1"/>
    </source>
</evidence>
<dbReference type="SUPFAM" id="SSF56731">
    <property type="entry name" value="DNA primase core"/>
    <property type="match status" value="1"/>
</dbReference>
<evidence type="ECO:0000256" key="2">
    <source>
        <dbReference type="ARBA" id="ARBA00004637"/>
    </source>
</evidence>
<evidence type="ECO:0000256" key="14">
    <source>
        <dbReference type="ARBA" id="ARBA00044969"/>
    </source>
</evidence>
<protein>
    <recommendedName>
        <fullName evidence="14">DNA 5'-3' helicase</fullName>
        <ecNumber evidence="14">5.6.2.3</ecNumber>
    </recommendedName>
    <alternativeName>
        <fullName evidence="16">Twinkle protein, mitochondrial</fullName>
    </alternativeName>
</protein>
<dbReference type="Gene3D" id="3.40.50.300">
    <property type="entry name" value="P-loop containing nucleotide triphosphate hydrolases"/>
    <property type="match status" value="1"/>
</dbReference>
<evidence type="ECO:0000256" key="3">
    <source>
        <dbReference type="ARBA" id="ARBA00022741"/>
    </source>
</evidence>
<dbReference type="InterPro" id="IPR027417">
    <property type="entry name" value="P-loop_NTPase"/>
</dbReference>
<comment type="subcellular location">
    <subcellularLocation>
        <location evidence="2">Mitochondrion inner membrane</location>
        <topology evidence="2">Peripheral membrane protein</topology>
    </subcellularLocation>
    <subcellularLocation>
        <location evidence="1">Mitochondrion matrix</location>
        <location evidence="1">Mitochondrion nucleoid</location>
    </subcellularLocation>
</comment>
<dbReference type="InterPro" id="IPR027032">
    <property type="entry name" value="Twinkle-like"/>
</dbReference>
<evidence type="ECO:0000259" key="17">
    <source>
        <dbReference type="PROSITE" id="PS51199"/>
    </source>
</evidence>
<evidence type="ECO:0000256" key="16">
    <source>
        <dbReference type="ARBA" id="ARBA00075597"/>
    </source>
</evidence>
<evidence type="ECO:0000256" key="9">
    <source>
        <dbReference type="ARBA" id="ARBA00023121"/>
    </source>
</evidence>
<reference evidence="18" key="1">
    <citation type="submission" date="2021-11" db="EMBL/GenBank/DDBJ databases">
        <authorList>
            <person name="Schell T."/>
        </authorList>
    </citation>
    <scope>NUCLEOTIDE SEQUENCE</scope>
    <source>
        <strain evidence="18">M5</strain>
    </source>
</reference>
<evidence type="ECO:0000256" key="1">
    <source>
        <dbReference type="ARBA" id="ARBA00004436"/>
    </source>
</evidence>
<keyword evidence="4" id="KW-0999">Mitochondrion inner membrane</keyword>
<keyword evidence="10" id="KW-0496">Mitochondrion</keyword>
<dbReference type="Proteomes" id="UP000789390">
    <property type="component" value="Unassembled WGS sequence"/>
</dbReference>
<keyword evidence="5" id="KW-0378">Hydrolase</keyword>
<keyword evidence="7" id="KW-0067">ATP-binding</keyword>
<dbReference type="InterPro" id="IPR007694">
    <property type="entry name" value="DNA_helicase_DnaB-like_C"/>
</dbReference>
<proteinExistence type="predicted"/>
<evidence type="ECO:0000256" key="13">
    <source>
        <dbReference type="ARBA" id="ARBA00023271"/>
    </source>
</evidence>
<evidence type="ECO:0000313" key="19">
    <source>
        <dbReference type="Proteomes" id="UP000789390"/>
    </source>
</evidence>
<keyword evidence="12" id="KW-0413">Isomerase</keyword>
<keyword evidence="19" id="KW-1185">Reference proteome</keyword>
<dbReference type="AlphaFoldDB" id="A0A8J2WN99"/>
<evidence type="ECO:0000256" key="5">
    <source>
        <dbReference type="ARBA" id="ARBA00022801"/>
    </source>
</evidence>
<evidence type="ECO:0000256" key="10">
    <source>
        <dbReference type="ARBA" id="ARBA00023128"/>
    </source>
</evidence>
<keyword evidence="13" id="KW-1135">Mitochondrion nucleoid</keyword>
<dbReference type="EC" id="5.6.2.3" evidence="14"/>
<dbReference type="Gene3D" id="3.40.1360.10">
    <property type="match status" value="1"/>
</dbReference>
<dbReference type="GO" id="GO:0005743">
    <property type="term" value="C:mitochondrial inner membrane"/>
    <property type="evidence" value="ECO:0007669"/>
    <property type="project" value="UniProtKB-SubCell"/>
</dbReference>
<keyword evidence="11" id="KW-0472">Membrane</keyword>
<dbReference type="EMBL" id="CAKKLH010000292">
    <property type="protein sequence ID" value="CAH0109541.1"/>
    <property type="molecule type" value="Genomic_DNA"/>
</dbReference>
<dbReference type="CDD" id="cd01122">
    <property type="entry name" value="Twinkle_C"/>
    <property type="match status" value="1"/>
</dbReference>
<dbReference type="PANTHER" id="PTHR12873:SF0">
    <property type="entry name" value="TWINKLE MTDNA HELICASE"/>
    <property type="match status" value="1"/>
</dbReference>
<dbReference type="GO" id="GO:0042645">
    <property type="term" value="C:mitochondrial nucleoid"/>
    <property type="evidence" value="ECO:0007669"/>
    <property type="project" value="UniProtKB-SubCell"/>
</dbReference>
<dbReference type="GO" id="GO:0043139">
    <property type="term" value="F:5'-3' DNA helicase activity"/>
    <property type="evidence" value="ECO:0007669"/>
    <property type="project" value="UniProtKB-EC"/>
</dbReference>
<evidence type="ECO:0000256" key="11">
    <source>
        <dbReference type="ARBA" id="ARBA00023136"/>
    </source>
</evidence>
<keyword evidence="3" id="KW-0547">Nucleotide-binding</keyword>
<sequence length="705" mass="78995">MNAVCKAHLQTLSYSRKLVATRMKRETTKFDKLSNFSCNEVLLKLPSSQTSLLSRLIAPSAGLTRNIHVLTDVDVYDISSNEIRRIAKSRFGGFQEGFTCVAVNCPSCNHPLSTAAKNASNDLGKLHINLRTGYSFCTQCFLCGPWSSFAKYIQALDVYNLIKPEKAASCPPSIAQHLSHYTDTATSMTEANEMRRLWNSAQPIQSLSEETLVPFLDKLNLGDLSMDTLKKMVAKINVDLHQLILPCLTSRDAEFRSVKILTPNDKESEANESDARAEMEDYGIEEKNLPKHQPWLLGYHLAKGKDEVILTATAADTLTALDCLAVPAVCLPSGISNLPLSTMAFLESFRKITLWLGHGVQGTESARAFARKLGEKRCHLIRSSEETPSALQCRMKGRNVAQVLKAALPMTHKSVTTFSSLRKEVYEEITQSSKVSGVRWRRFPILTDLLKGHRRGELTVFTGPTGAGKTTFLSEYSLDLCGQDVRTLWGSFEIRNVRLAKMMLQQFSGLLLENETRETFDIVADKFEKLPMYYLAFHGQQNVISVLEAMSHAVYVHDISHVIIDNLQFMMGTSNENSSLDRYHRQDQIIGSFRRFATDNNVHVTLVIHPRKEAMEELSTSSIFGGAKASQEADNILILQDKRTNDPNHRRKYLEVSKNRYAGDLGIMPLEFHKESLSFAPRKKNATSGSTNKVVNAYWQPGRAQ</sequence>
<name>A0A8J2WN99_9CRUS</name>
<evidence type="ECO:0000256" key="8">
    <source>
        <dbReference type="ARBA" id="ARBA00022946"/>
    </source>
</evidence>
<feature type="domain" description="SF4 helicase" evidence="17">
    <location>
        <begin position="432"/>
        <end position="686"/>
    </location>
</feature>
<evidence type="ECO:0000256" key="12">
    <source>
        <dbReference type="ARBA" id="ARBA00023235"/>
    </source>
</evidence>
<evidence type="ECO:0000256" key="4">
    <source>
        <dbReference type="ARBA" id="ARBA00022792"/>
    </source>
</evidence>
<dbReference type="SUPFAM" id="SSF52540">
    <property type="entry name" value="P-loop containing nucleoside triphosphate hydrolases"/>
    <property type="match status" value="1"/>
</dbReference>
<evidence type="ECO:0000256" key="7">
    <source>
        <dbReference type="ARBA" id="ARBA00022840"/>
    </source>
</evidence>
<dbReference type="GO" id="GO:0016787">
    <property type="term" value="F:hydrolase activity"/>
    <property type="evidence" value="ECO:0007669"/>
    <property type="project" value="UniProtKB-KW"/>
</dbReference>
<keyword evidence="8" id="KW-0809">Transit peptide</keyword>
<dbReference type="PANTHER" id="PTHR12873">
    <property type="entry name" value="T7-LIKE MITOCHONDRIAL DNA HELICASE"/>
    <property type="match status" value="1"/>
</dbReference>
<gene>
    <name evidence="18" type="ORF">DGAL_LOCUS13021</name>
</gene>
<dbReference type="GO" id="GO:0008289">
    <property type="term" value="F:lipid binding"/>
    <property type="evidence" value="ECO:0007669"/>
    <property type="project" value="UniProtKB-KW"/>
</dbReference>
<dbReference type="FunFam" id="3.40.50.300:FF:000845">
    <property type="entry name" value="Mitochondrial helicase twinkle"/>
    <property type="match status" value="1"/>
</dbReference>
<dbReference type="PROSITE" id="PS51199">
    <property type="entry name" value="SF4_HELICASE"/>
    <property type="match status" value="1"/>
</dbReference>
<dbReference type="GO" id="GO:0005524">
    <property type="term" value="F:ATP binding"/>
    <property type="evidence" value="ECO:0007669"/>
    <property type="project" value="UniProtKB-KW"/>
</dbReference>
<evidence type="ECO:0000256" key="6">
    <source>
        <dbReference type="ARBA" id="ARBA00022806"/>
    </source>
</evidence>
<accession>A0A8J2WN99</accession>
<dbReference type="GO" id="GO:0006264">
    <property type="term" value="P:mitochondrial DNA replication"/>
    <property type="evidence" value="ECO:0007669"/>
    <property type="project" value="TreeGrafter"/>
</dbReference>
<comment type="caution">
    <text evidence="18">The sequence shown here is derived from an EMBL/GenBank/DDBJ whole genome shotgun (WGS) entry which is preliminary data.</text>
</comment>
<dbReference type="GO" id="GO:0003697">
    <property type="term" value="F:single-stranded DNA binding"/>
    <property type="evidence" value="ECO:0007669"/>
    <property type="project" value="InterPro"/>
</dbReference>
<evidence type="ECO:0000256" key="15">
    <source>
        <dbReference type="ARBA" id="ARBA00048954"/>
    </source>
</evidence>
<dbReference type="Pfam" id="PF13481">
    <property type="entry name" value="AAA_25"/>
    <property type="match status" value="1"/>
</dbReference>
<organism evidence="18 19">
    <name type="scientific">Daphnia galeata</name>
    <dbReference type="NCBI Taxonomy" id="27404"/>
    <lineage>
        <taxon>Eukaryota</taxon>
        <taxon>Metazoa</taxon>
        <taxon>Ecdysozoa</taxon>
        <taxon>Arthropoda</taxon>
        <taxon>Crustacea</taxon>
        <taxon>Branchiopoda</taxon>
        <taxon>Diplostraca</taxon>
        <taxon>Cladocera</taxon>
        <taxon>Anomopoda</taxon>
        <taxon>Daphniidae</taxon>
        <taxon>Daphnia</taxon>
    </lineage>
</organism>
<keyword evidence="6" id="KW-0347">Helicase</keyword>